<dbReference type="AlphaFoldDB" id="A0A4Y3VG28"/>
<dbReference type="Gene3D" id="3.40.50.300">
    <property type="entry name" value="P-loop containing nucleotide triphosphate hydrolases"/>
    <property type="match status" value="1"/>
</dbReference>
<sequence>MAGDDAGRSVSTTDSNARPPAEGWVAAIHAGAADRRPLGSGFLIDGRRVLTCAHVVFEGGRQRAELWVAFPKAQALGRRRRVRVHEVVAPAVEEHDIDDVAALILAEPVPEEYAARLREPEIGSLVQRRWWAFGFPDGMLGNSSDGVVGEELGYGWVRLDTGSRYGVKSGFSGAALWSPDYDAVVGMVGQAQGANGDARAITVRAIGECLPDQKLHLLTGWSAEAAGESALAAWGWSLAEDAEAGRHWRPRARGVSTDTERGFRFRGRTAALNEVSDWLTSTLARRQVLVVTGSPGVGKSAVLGRIVTTADPGIAAALPPGDDAVRACARSVACAVHAKGKTALEVAGEIARAASAQLPATIRDFAPSLRDALESTGRTGFTVVIDALHEAASPQQVRLIIHHIARPLAENLDRLGVRVVVGSRRQDDAGPLLQEFGNPRVVDLDTPEFFELADLTAYALATLQLHGDERHDNPYNTLETAEPVAERIAFLAEGNFLVAGLVARAHGMHDQQPVPAEALTFPPTVDAALSEYLALLPSVEGVPAAALLTALAYAEAPGMPVDLWRATVAALGHKAPTEQRLRAFAQSSAANFLVETSTAQIHAPVFRLFHQALNEALRRHRNTIEDEKTITAELLRAGQAKGWAHAPAYLLRSLPGHAARGRTFDELLRDDTFPLYADLRRLISVSGAATSRVDVSLYRRATSDRVAVLRKTPRAIDAPPAERAIPRGCGWSARPSRPTGTNSFRSCGWSPK</sequence>
<dbReference type="Pfam" id="PF13191">
    <property type="entry name" value="AAA_16"/>
    <property type="match status" value="1"/>
</dbReference>
<protein>
    <recommendedName>
        <fullName evidence="2">Orc1-like AAA ATPase domain-containing protein</fullName>
    </recommendedName>
</protein>
<dbReference type="InterPro" id="IPR009003">
    <property type="entry name" value="Peptidase_S1_PA"/>
</dbReference>
<dbReference type="Pfam" id="PF13365">
    <property type="entry name" value="Trypsin_2"/>
    <property type="match status" value="1"/>
</dbReference>
<proteinExistence type="predicted"/>
<organism evidence="3 4">
    <name type="scientific">Streptomyces spinoverrucosus</name>
    <dbReference type="NCBI Taxonomy" id="284043"/>
    <lineage>
        <taxon>Bacteria</taxon>
        <taxon>Bacillati</taxon>
        <taxon>Actinomycetota</taxon>
        <taxon>Actinomycetes</taxon>
        <taxon>Kitasatosporales</taxon>
        <taxon>Streptomycetaceae</taxon>
        <taxon>Streptomyces</taxon>
    </lineage>
</organism>
<dbReference type="InterPro" id="IPR027417">
    <property type="entry name" value="P-loop_NTPase"/>
</dbReference>
<gene>
    <name evidence="3" type="ORF">SSP24_36970</name>
</gene>
<name>A0A4Y3VG28_9ACTN</name>
<feature type="region of interest" description="Disordered" evidence="1">
    <location>
        <begin position="729"/>
        <end position="752"/>
    </location>
</feature>
<comment type="caution">
    <text evidence="3">The sequence shown here is derived from an EMBL/GenBank/DDBJ whole genome shotgun (WGS) entry which is preliminary data.</text>
</comment>
<dbReference type="InterPro" id="IPR041664">
    <property type="entry name" value="AAA_16"/>
</dbReference>
<evidence type="ECO:0000313" key="3">
    <source>
        <dbReference type="EMBL" id="GEC06042.1"/>
    </source>
</evidence>
<dbReference type="SUPFAM" id="SSF50494">
    <property type="entry name" value="Trypsin-like serine proteases"/>
    <property type="match status" value="1"/>
</dbReference>
<accession>A0A4Y3VG28</accession>
<evidence type="ECO:0000313" key="4">
    <source>
        <dbReference type="Proteomes" id="UP000317881"/>
    </source>
</evidence>
<feature type="domain" description="Orc1-like AAA ATPase" evidence="2">
    <location>
        <begin position="264"/>
        <end position="394"/>
    </location>
</feature>
<dbReference type="EMBL" id="BJND01000025">
    <property type="protein sequence ID" value="GEC06042.1"/>
    <property type="molecule type" value="Genomic_DNA"/>
</dbReference>
<dbReference type="SUPFAM" id="SSF52540">
    <property type="entry name" value="P-loop containing nucleoside triphosphate hydrolases"/>
    <property type="match status" value="1"/>
</dbReference>
<keyword evidence="4" id="KW-1185">Reference proteome</keyword>
<reference evidence="3 4" key="1">
    <citation type="submission" date="2019-06" db="EMBL/GenBank/DDBJ databases">
        <title>Whole genome shotgun sequence of Streptomyces spinoverrucosus NBRC 14228.</title>
        <authorList>
            <person name="Hosoyama A."/>
            <person name="Uohara A."/>
            <person name="Ohji S."/>
            <person name="Ichikawa N."/>
        </authorList>
    </citation>
    <scope>NUCLEOTIDE SEQUENCE [LARGE SCALE GENOMIC DNA]</scope>
    <source>
        <strain evidence="3 4">NBRC 14228</strain>
    </source>
</reference>
<evidence type="ECO:0000256" key="1">
    <source>
        <dbReference type="SAM" id="MobiDB-lite"/>
    </source>
</evidence>
<feature type="region of interest" description="Disordered" evidence="1">
    <location>
        <begin position="1"/>
        <end position="21"/>
    </location>
</feature>
<evidence type="ECO:0000259" key="2">
    <source>
        <dbReference type="Pfam" id="PF13191"/>
    </source>
</evidence>
<dbReference type="Proteomes" id="UP000317881">
    <property type="component" value="Unassembled WGS sequence"/>
</dbReference>